<dbReference type="EMBL" id="FUYR01000003">
    <property type="protein sequence ID" value="SKB81564.1"/>
    <property type="molecule type" value="Genomic_DNA"/>
</dbReference>
<dbReference type="PROSITE" id="PS51257">
    <property type="entry name" value="PROKAR_LIPOPROTEIN"/>
    <property type="match status" value="1"/>
</dbReference>
<evidence type="ECO:0000313" key="1">
    <source>
        <dbReference type="EMBL" id="SKB81564.1"/>
    </source>
</evidence>
<gene>
    <name evidence="1" type="ORF">SAMN05661099_2882</name>
</gene>
<name>A0A1T5EC80_9SPHI</name>
<accession>A0A1T5EC80</accession>
<organism evidence="1 2">
    <name type="scientific">Daejeonella lutea</name>
    <dbReference type="NCBI Taxonomy" id="572036"/>
    <lineage>
        <taxon>Bacteria</taxon>
        <taxon>Pseudomonadati</taxon>
        <taxon>Bacteroidota</taxon>
        <taxon>Sphingobacteriia</taxon>
        <taxon>Sphingobacteriales</taxon>
        <taxon>Sphingobacteriaceae</taxon>
        <taxon>Daejeonella</taxon>
    </lineage>
</organism>
<dbReference type="Proteomes" id="UP000189981">
    <property type="component" value="Unassembled WGS sequence"/>
</dbReference>
<protein>
    <submittedName>
        <fullName evidence="1">Uncharacterized protein</fullName>
    </submittedName>
</protein>
<reference evidence="2" key="1">
    <citation type="submission" date="2017-02" db="EMBL/GenBank/DDBJ databases">
        <authorList>
            <person name="Varghese N."/>
            <person name="Submissions S."/>
        </authorList>
    </citation>
    <scope>NUCLEOTIDE SEQUENCE [LARGE SCALE GENOMIC DNA]</scope>
    <source>
        <strain evidence="2">DSM 22385</strain>
    </source>
</reference>
<dbReference type="AlphaFoldDB" id="A0A1T5EC80"/>
<dbReference type="STRING" id="572036.SAMN05661099_2882"/>
<evidence type="ECO:0000313" key="2">
    <source>
        <dbReference type="Proteomes" id="UP000189981"/>
    </source>
</evidence>
<sequence length="59" mass="6352">MKNKILFYTTIAGMALVSCNSNSKTENITDSAIVDSIMPVDSVIVDTTPIRDTAIVDSM</sequence>
<keyword evidence="2" id="KW-1185">Reference proteome</keyword>
<dbReference type="RefSeq" id="WP_079703399.1">
    <property type="nucleotide sequence ID" value="NZ_FUYR01000003.1"/>
</dbReference>
<proteinExistence type="predicted"/>